<dbReference type="Pfam" id="PF00083">
    <property type="entry name" value="Sugar_tr"/>
    <property type="match status" value="1"/>
</dbReference>
<name>A0A146G5B5_TERSA</name>
<comment type="caution">
    <text evidence="7">The sequence shown here is derived from an EMBL/GenBank/DDBJ whole genome shotgun (WGS) entry which is preliminary data.</text>
</comment>
<dbReference type="CDD" id="cd17316">
    <property type="entry name" value="MFS_SV2_like"/>
    <property type="match status" value="1"/>
</dbReference>
<feature type="transmembrane region" description="Helical" evidence="5">
    <location>
        <begin position="28"/>
        <end position="56"/>
    </location>
</feature>
<feature type="transmembrane region" description="Helical" evidence="5">
    <location>
        <begin position="158"/>
        <end position="182"/>
    </location>
</feature>
<dbReference type="PANTHER" id="PTHR23508">
    <property type="entry name" value="CARBOXYLIC ACID TRANSPORTER PROTEIN HOMOLOG"/>
    <property type="match status" value="1"/>
</dbReference>
<evidence type="ECO:0000256" key="3">
    <source>
        <dbReference type="ARBA" id="ARBA00022989"/>
    </source>
</evidence>
<keyword evidence="4 5" id="KW-0472">Membrane</keyword>
<feature type="transmembrane region" description="Helical" evidence="5">
    <location>
        <begin position="346"/>
        <end position="366"/>
    </location>
</feature>
<dbReference type="EMBL" id="BDCO01000002">
    <property type="protein sequence ID" value="GAT32780.1"/>
    <property type="molecule type" value="Genomic_DNA"/>
</dbReference>
<dbReference type="STRING" id="690879.TSACC_21182"/>
<organism evidence="7 8">
    <name type="scientific">Terrimicrobium sacchariphilum</name>
    <dbReference type="NCBI Taxonomy" id="690879"/>
    <lineage>
        <taxon>Bacteria</taxon>
        <taxon>Pseudomonadati</taxon>
        <taxon>Verrucomicrobiota</taxon>
        <taxon>Terrimicrobiia</taxon>
        <taxon>Terrimicrobiales</taxon>
        <taxon>Terrimicrobiaceae</taxon>
        <taxon>Terrimicrobium</taxon>
    </lineage>
</organism>
<feature type="transmembrane region" description="Helical" evidence="5">
    <location>
        <begin position="316"/>
        <end position="334"/>
    </location>
</feature>
<feature type="transmembrane region" description="Helical" evidence="5">
    <location>
        <begin position="409"/>
        <end position="432"/>
    </location>
</feature>
<dbReference type="RefSeq" id="WP_075078592.1">
    <property type="nucleotide sequence ID" value="NZ_BDCO01000002.1"/>
</dbReference>
<dbReference type="PANTHER" id="PTHR23508:SF10">
    <property type="entry name" value="CARBOXYLIC ACID TRANSPORTER PROTEIN HOMOLOG"/>
    <property type="match status" value="1"/>
</dbReference>
<dbReference type="InterPro" id="IPR005828">
    <property type="entry name" value="MFS_sugar_transport-like"/>
</dbReference>
<evidence type="ECO:0000259" key="6">
    <source>
        <dbReference type="PROSITE" id="PS50850"/>
    </source>
</evidence>
<evidence type="ECO:0000313" key="7">
    <source>
        <dbReference type="EMBL" id="GAT32780.1"/>
    </source>
</evidence>
<evidence type="ECO:0000256" key="5">
    <source>
        <dbReference type="SAM" id="Phobius"/>
    </source>
</evidence>
<protein>
    <submittedName>
        <fullName evidence="7">Predicted arabinose efflux permease, MFS family</fullName>
    </submittedName>
</protein>
<feature type="transmembrane region" description="Helical" evidence="5">
    <location>
        <begin position="188"/>
        <end position="209"/>
    </location>
</feature>
<dbReference type="PROSITE" id="PS50850">
    <property type="entry name" value="MFS"/>
    <property type="match status" value="1"/>
</dbReference>
<dbReference type="InterPro" id="IPR020846">
    <property type="entry name" value="MFS_dom"/>
</dbReference>
<feature type="domain" description="Major facilitator superfamily (MFS) profile" evidence="6">
    <location>
        <begin position="32"/>
        <end position="469"/>
    </location>
</feature>
<feature type="transmembrane region" description="Helical" evidence="5">
    <location>
        <begin position="378"/>
        <end position="397"/>
    </location>
</feature>
<proteinExistence type="predicted"/>
<accession>A0A146G5B5</accession>
<dbReference type="InterPro" id="IPR036259">
    <property type="entry name" value="MFS_trans_sf"/>
</dbReference>
<evidence type="ECO:0000313" key="8">
    <source>
        <dbReference type="Proteomes" id="UP000076023"/>
    </source>
</evidence>
<dbReference type="GO" id="GO:0046943">
    <property type="term" value="F:carboxylic acid transmembrane transporter activity"/>
    <property type="evidence" value="ECO:0007669"/>
    <property type="project" value="TreeGrafter"/>
</dbReference>
<keyword evidence="8" id="KW-1185">Reference proteome</keyword>
<dbReference type="Proteomes" id="UP000076023">
    <property type="component" value="Unassembled WGS sequence"/>
</dbReference>
<evidence type="ECO:0000256" key="1">
    <source>
        <dbReference type="ARBA" id="ARBA00004141"/>
    </source>
</evidence>
<dbReference type="Gene3D" id="1.20.1250.20">
    <property type="entry name" value="MFS general substrate transporter like domains"/>
    <property type="match status" value="1"/>
</dbReference>
<comment type="subcellular location">
    <subcellularLocation>
        <location evidence="1">Membrane</location>
        <topology evidence="1">Multi-pass membrane protein</topology>
    </subcellularLocation>
</comment>
<evidence type="ECO:0000256" key="2">
    <source>
        <dbReference type="ARBA" id="ARBA00022692"/>
    </source>
</evidence>
<feature type="transmembrane region" description="Helical" evidence="5">
    <location>
        <begin position="100"/>
        <end position="119"/>
    </location>
</feature>
<dbReference type="GO" id="GO:0005886">
    <property type="term" value="C:plasma membrane"/>
    <property type="evidence" value="ECO:0007669"/>
    <property type="project" value="TreeGrafter"/>
</dbReference>
<dbReference type="AlphaFoldDB" id="A0A146G5B5"/>
<dbReference type="SUPFAM" id="SSF103473">
    <property type="entry name" value="MFS general substrate transporter"/>
    <property type="match status" value="1"/>
</dbReference>
<reference evidence="8" key="1">
    <citation type="journal article" date="2017" name="Genome Announc.">
        <title>Draft Genome Sequence of Terrimicrobium sacchariphilum NM-5T, a Facultative Anaerobic Soil Bacterium of the Class Spartobacteria.</title>
        <authorList>
            <person name="Qiu Y.L."/>
            <person name="Tourlousse D.M."/>
            <person name="Matsuura N."/>
            <person name="Ohashi A."/>
            <person name="Sekiguchi Y."/>
        </authorList>
    </citation>
    <scope>NUCLEOTIDE SEQUENCE [LARGE SCALE GENOMIC DNA]</scope>
    <source>
        <strain evidence="8">NM-5</strain>
    </source>
</reference>
<feature type="transmembrane region" description="Helical" evidence="5">
    <location>
        <begin position="281"/>
        <end position="304"/>
    </location>
</feature>
<feature type="transmembrane region" description="Helical" evidence="5">
    <location>
        <begin position="125"/>
        <end position="146"/>
    </location>
</feature>
<dbReference type="InParanoid" id="A0A146G5B5"/>
<dbReference type="OrthoDB" id="199654at2"/>
<keyword evidence="3 5" id="KW-1133">Transmembrane helix</keyword>
<sequence length="485" mass="52776">MRILSVNASPWTETRIPERMDRLPWTRWHWLVVTALGVTWILDGLEVTLAGALGGVLTHSEALSLSPVQIGASASAYLIGAVLGALGFGWATDRFGRKKLFFVTVGVYLTATAATAFSWDFWSYIVFRALTGAGIGGEYAAINSAIDELIPARLRGRVNLIINATFWIGAAIGSSATLVLLHPDFLPVWLGWRLAFGIGALLGLVILFFRRWVPESPRWLMVHGRADEAEQIVAGVERHAIAHHGALAPLREPSIRVHARKGTAFREIWHAVAHEHRSRSVLGLALMIAQAFFFNGVFFTYPLVLVRYFGVSELTVGGYLLPFALANAVGPMVLGRFFDTWGRKPMIVLTYAGSGLLLVGSSILFLQHALSSTGQTAAWMMIFFVASAAASSAYLTVSEIFPLEMRGLAIAIFFAVGTFFGGVASPLLYGWLIDVGGQDRWPLFLGYLLAAVLMIFAALVEAWLGVKAERKSLESIASPLATREG</sequence>
<evidence type="ECO:0000256" key="4">
    <source>
        <dbReference type="ARBA" id="ARBA00023136"/>
    </source>
</evidence>
<gene>
    <name evidence="7" type="ORF">TSACC_21182</name>
</gene>
<feature type="transmembrane region" description="Helical" evidence="5">
    <location>
        <begin position="444"/>
        <end position="466"/>
    </location>
</feature>
<feature type="transmembrane region" description="Helical" evidence="5">
    <location>
        <begin position="68"/>
        <end position="88"/>
    </location>
</feature>
<keyword evidence="2 5" id="KW-0812">Transmembrane</keyword>